<evidence type="ECO:0000256" key="4">
    <source>
        <dbReference type="HAMAP-Rule" id="MF_00142"/>
    </source>
</evidence>
<evidence type="ECO:0000256" key="3">
    <source>
        <dbReference type="ARBA" id="ARBA00023004"/>
    </source>
</evidence>
<dbReference type="HAMAP" id="MF_00142">
    <property type="entry name" value="CyaY"/>
    <property type="match status" value="1"/>
</dbReference>
<dbReference type="AlphaFoldDB" id="A0A401JGL4"/>
<dbReference type="NCBIfam" id="TIGR03421">
    <property type="entry name" value="FeS_CyaY"/>
    <property type="match status" value="1"/>
</dbReference>
<evidence type="ECO:0000313" key="5">
    <source>
        <dbReference type="EMBL" id="GBL46733.1"/>
    </source>
</evidence>
<dbReference type="PROSITE" id="PS50810">
    <property type="entry name" value="FRATAXIN_2"/>
    <property type="match status" value="1"/>
</dbReference>
<accession>A0A401JGL4</accession>
<keyword evidence="2 4" id="KW-0479">Metal-binding</keyword>
<keyword evidence="6" id="KW-1185">Reference proteome</keyword>
<dbReference type="GO" id="GO:0005829">
    <property type="term" value="C:cytosol"/>
    <property type="evidence" value="ECO:0007669"/>
    <property type="project" value="TreeGrafter"/>
</dbReference>
<sequence length="124" mass="13914">MGAFQGGRERLFINYAAHFTMTETEYRQLADAAFAHIESVLEHADNDLDYELAAGEVLEIEFDNGSKIIINRQGANQEIWVAAKSGGFHYRWQDNAWRNTRDGSELMQTLASLIAQQGGGEISF</sequence>
<dbReference type="InterPro" id="IPR036524">
    <property type="entry name" value="Frataxin/CyaY_sf"/>
</dbReference>
<comment type="function">
    <text evidence="4">Involved in iron-sulfur (Fe-S) cluster assembly. May act as a regulator of Fe-S biogenesis.</text>
</comment>
<dbReference type="GO" id="GO:0008198">
    <property type="term" value="F:ferrous iron binding"/>
    <property type="evidence" value="ECO:0007669"/>
    <property type="project" value="TreeGrafter"/>
</dbReference>
<dbReference type="PROSITE" id="PS01344">
    <property type="entry name" value="FRATAXIN_1"/>
    <property type="match status" value="1"/>
</dbReference>
<dbReference type="SUPFAM" id="SSF55387">
    <property type="entry name" value="Frataxin/Nqo15-like"/>
    <property type="match status" value="1"/>
</dbReference>
<name>A0A401JGL4_9PROT</name>
<dbReference type="PANTHER" id="PTHR16821:SF2">
    <property type="entry name" value="FRATAXIN, MITOCHONDRIAL"/>
    <property type="match status" value="1"/>
</dbReference>
<evidence type="ECO:0000256" key="1">
    <source>
        <dbReference type="ARBA" id="ARBA00008183"/>
    </source>
</evidence>
<dbReference type="Gene3D" id="3.30.920.10">
    <property type="entry name" value="Frataxin/CyaY"/>
    <property type="match status" value="1"/>
</dbReference>
<dbReference type="GO" id="GO:0008199">
    <property type="term" value="F:ferric iron binding"/>
    <property type="evidence" value="ECO:0007669"/>
    <property type="project" value="InterPro"/>
</dbReference>
<evidence type="ECO:0000256" key="2">
    <source>
        <dbReference type="ARBA" id="ARBA00022723"/>
    </source>
</evidence>
<dbReference type="InterPro" id="IPR002908">
    <property type="entry name" value="Frataxin/CyaY"/>
</dbReference>
<organism evidence="5 6">
    <name type="scientific">Sulfuriferula multivorans</name>
    <dbReference type="NCBI Taxonomy" id="1559896"/>
    <lineage>
        <taxon>Bacteria</taxon>
        <taxon>Pseudomonadati</taxon>
        <taxon>Pseudomonadota</taxon>
        <taxon>Betaproteobacteria</taxon>
        <taxon>Nitrosomonadales</taxon>
        <taxon>Sulfuricellaceae</taxon>
        <taxon>Sulfuriferula</taxon>
    </lineage>
</organism>
<dbReference type="InterPro" id="IPR047584">
    <property type="entry name" value="CyaY"/>
</dbReference>
<dbReference type="EMBL" id="BGOW01000026">
    <property type="protein sequence ID" value="GBL46733.1"/>
    <property type="molecule type" value="Genomic_DNA"/>
</dbReference>
<proteinExistence type="inferred from homology"/>
<dbReference type="PANTHER" id="PTHR16821">
    <property type="entry name" value="FRATAXIN"/>
    <property type="match status" value="1"/>
</dbReference>
<dbReference type="GO" id="GO:0016226">
    <property type="term" value="P:iron-sulfur cluster assembly"/>
    <property type="evidence" value="ECO:0007669"/>
    <property type="project" value="UniProtKB-UniRule"/>
</dbReference>
<protein>
    <recommendedName>
        <fullName evidence="4">Iron-sulfur cluster assembly protein CyaY</fullName>
    </recommendedName>
</protein>
<dbReference type="Pfam" id="PF01491">
    <property type="entry name" value="Frataxin_Cyay"/>
    <property type="match status" value="1"/>
</dbReference>
<gene>
    <name evidence="4" type="primary">cyaY</name>
    <name evidence="5" type="ORF">SFMTTN_2558</name>
</gene>
<dbReference type="Proteomes" id="UP000286806">
    <property type="component" value="Unassembled WGS sequence"/>
</dbReference>
<comment type="similarity">
    <text evidence="1 4">Belongs to the frataxin family.</text>
</comment>
<dbReference type="SMART" id="SM01219">
    <property type="entry name" value="Frataxin_Cyay"/>
    <property type="match status" value="1"/>
</dbReference>
<dbReference type="InterPro" id="IPR020895">
    <property type="entry name" value="Frataxin_CS"/>
</dbReference>
<reference evidence="5 6" key="1">
    <citation type="journal article" date="2019" name="Front. Microbiol.">
        <title>Genomes of Neutrophilic Sulfur-Oxidizing Chemolithoautotrophs Representing 9 Proteobacterial Species From 8 Genera.</title>
        <authorList>
            <person name="Watanabe T."/>
            <person name="Kojima H."/>
            <person name="Umezawa K."/>
            <person name="Hori C."/>
            <person name="Takasuka T.E."/>
            <person name="Kato Y."/>
            <person name="Fukui M."/>
        </authorList>
    </citation>
    <scope>NUCLEOTIDE SEQUENCE [LARGE SCALE GENOMIC DNA]</scope>
    <source>
        <strain evidence="5 6">TTN</strain>
    </source>
</reference>
<evidence type="ECO:0000313" key="6">
    <source>
        <dbReference type="Proteomes" id="UP000286806"/>
    </source>
</evidence>
<keyword evidence="3 4" id="KW-0408">Iron</keyword>
<comment type="caution">
    <text evidence="5">The sequence shown here is derived from an EMBL/GenBank/DDBJ whole genome shotgun (WGS) entry which is preliminary data.</text>
</comment>